<feature type="transmembrane region" description="Helical" evidence="17">
    <location>
        <begin position="151"/>
        <end position="169"/>
    </location>
</feature>
<dbReference type="GeneID" id="36165802"/>
<evidence type="ECO:0000313" key="21">
    <source>
        <dbReference type="EMBL" id="ALH16643.1"/>
    </source>
</evidence>
<dbReference type="InterPro" id="IPR050175">
    <property type="entry name" value="Complex_I_Subunit_2"/>
</dbReference>
<dbReference type="InterPro" id="IPR010933">
    <property type="entry name" value="NADH_DH_su2_C"/>
</dbReference>
<comment type="function">
    <text evidence="17">Core subunit of the mitochondrial membrane respiratory chain NADH dehydrogenase (Complex I) which catalyzes electron transfer from NADH through the respiratory chain, using ubiquinone as an electron acceptor. Essential for the catalytic activity and assembly of complex I.</text>
</comment>
<evidence type="ECO:0000256" key="6">
    <source>
        <dbReference type="ARBA" id="ARBA00022660"/>
    </source>
</evidence>
<accession>A0A0N9QJR5</accession>
<keyword evidence="12 17" id="KW-0520">NAD</keyword>
<dbReference type="GO" id="GO:0005743">
    <property type="term" value="C:mitochondrial inner membrane"/>
    <property type="evidence" value="ECO:0007669"/>
    <property type="project" value="UniProtKB-SubCell"/>
</dbReference>
<keyword evidence="11 17" id="KW-1133">Transmembrane helix</keyword>
<reference evidence="20" key="1">
    <citation type="submission" date="2015-07" db="EMBL/GenBank/DDBJ databases">
        <title>Selection on mitogenomes in Maccullochella cod.</title>
        <authorList>
            <person name="Harrisson K.A."/>
            <person name="Pavlova A."/>
            <person name="Han Ming G."/>
            <person name="Yin Peng L."/>
            <person name="Austin C."/>
            <person name="Sunnucks P."/>
        </authorList>
    </citation>
    <scope>NUCLEOTIDE SEQUENCE</scope>
    <source>
        <strain evidence="20">MAR001</strain>
        <strain evidence="21">MAR002</strain>
    </source>
</reference>
<proteinExistence type="inferred from homology"/>
<evidence type="ECO:0000256" key="7">
    <source>
        <dbReference type="ARBA" id="ARBA00022692"/>
    </source>
</evidence>
<dbReference type="AlphaFoldDB" id="A0A0N9QJR5"/>
<geneLocation type="mitochondrion" evidence="20"/>
<evidence type="ECO:0000256" key="1">
    <source>
        <dbReference type="ARBA" id="ARBA00004448"/>
    </source>
</evidence>
<dbReference type="EMBL" id="KT337328">
    <property type="protein sequence ID" value="ALH16643.1"/>
    <property type="molecule type" value="Genomic_DNA"/>
</dbReference>
<evidence type="ECO:0000256" key="3">
    <source>
        <dbReference type="ARBA" id="ARBA00012944"/>
    </source>
</evidence>
<gene>
    <name evidence="20" type="primary">ND2</name>
</gene>
<feature type="transmembrane region" description="Helical" evidence="17">
    <location>
        <begin position="238"/>
        <end position="261"/>
    </location>
</feature>
<keyword evidence="15 17" id="KW-0472">Membrane</keyword>
<evidence type="ECO:0000256" key="5">
    <source>
        <dbReference type="ARBA" id="ARBA00022448"/>
    </source>
</evidence>
<feature type="transmembrane region" description="Helical" evidence="17">
    <location>
        <begin position="321"/>
        <end position="346"/>
    </location>
</feature>
<feature type="transmembrane region" description="Helical" evidence="17">
    <location>
        <begin position="273"/>
        <end position="301"/>
    </location>
</feature>
<comment type="catalytic activity">
    <reaction evidence="16 17">
        <text>a ubiquinone + NADH + 5 H(+)(in) = a ubiquinol + NAD(+) + 4 H(+)(out)</text>
        <dbReference type="Rhea" id="RHEA:29091"/>
        <dbReference type="Rhea" id="RHEA-COMP:9565"/>
        <dbReference type="Rhea" id="RHEA-COMP:9566"/>
        <dbReference type="ChEBI" id="CHEBI:15378"/>
        <dbReference type="ChEBI" id="CHEBI:16389"/>
        <dbReference type="ChEBI" id="CHEBI:17976"/>
        <dbReference type="ChEBI" id="CHEBI:57540"/>
        <dbReference type="ChEBI" id="CHEBI:57945"/>
        <dbReference type="EC" id="7.1.1.2"/>
    </reaction>
</comment>
<dbReference type="InterPro" id="IPR001750">
    <property type="entry name" value="ND/Mrp_TM"/>
</dbReference>
<keyword evidence="14 17" id="KW-0496">Mitochondrion</keyword>
<evidence type="ECO:0000256" key="15">
    <source>
        <dbReference type="ARBA" id="ARBA00023136"/>
    </source>
</evidence>
<comment type="similarity">
    <text evidence="2 17">Belongs to the complex I subunit 2 family.</text>
</comment>
<evidence type="ECO:0000256" key="14">
    <source>
        <dbReference type="ARBA" id="ARBA00023128"/>
    </source>
</evidence>
<evidence type="ECO:0000256" key="2">
    <source>
        <dbReference type="ARBA" id="ARBA00007012"/>
    </source>
</evidence>
<evidence type="ECO:0000259" key="19">
    <source>
        <dbReference type="Pfam" id="PF06444"/>
    </source>
</evidence>
<evidence type="ECO:0000256" key="13">
    <source>
        <dbReference type="ARBA" id="ARBA00023075"/>
    </source>
</evidence>
<keyword evidence="9 17" id="KW-1278">Translocase</keyword>
<keyword evidence="6 17" id="KW-0679">Respiratory chain</keyword>
<evidence type="ECO:0000256" key="11">
    <source>
        <dbReference type="ARBA" id="ARBA00022989"/>
    </source>
</evidence>
<keyword evidence="10 17" id="KW-0249">Electron transport</keyword>
<dbReference type="Pfam" id="PF00361">
    <property type="entry name" value="Proton_antipo_M"/>
    <property type="match status" value="1"/>
</dbReference>
<evidence type="ECO:0000256" key="12">
    <source>
        <dbReference type="ARBA" id="ARBA00023027"/>
    </source>
</evidence>
<keyword evidence="7 17" id="KW-0812">Transmembrane</keyword>
<feature type="domain" description="NADH:quinone oxidoreductase/Mrp antiporter transmembrane" evidence="18">
    <location>
        <begin position="23"/>
        <end position="287"/>
    </location>
</feature>
<evidence type="ECO:0000256" key="8">
    <source>
        <dbReference type="ARBA" id="ARBA00022792"/>
    </source>
</evidence>
<sequence>MSPAILTALLFGLSLGTTITISSTHWLTAWMGLEINTLAILPLMAQQHHPRAAEATIKYFLIQAAGASTLLFTCTTNAWFTGQWEIQQMTHPLPTTMITLALALKIGLAPVHAWLPEVLQGLTITTGLIISTWQKLAPFALMMQIQHTNPTILIMIGIASTFVGGWGGLNQTQLRKILAYSSIAHLGWVVLVLQFYHSIALMTLFIYIIMTSSAFLAFKLNNSTTINELTTTCAKNPVPTAIFLLSLLSLGGLPPLSGFLPKYMVIMELCLQDYILVATLTALSTLLSLHFYIRLSFVIAITMAPNNTTGTIQWRLPAAPYTLPMSIMMITSFILLPISPSVMVLMTF</sequence>
<evidence type="ECO:0000256" key="17">
    <source>
        <dbReference type="RuleBase" id="RU003403"/>
    </source>
</evidence>
<evidence type="ECO:0000256" key="4">
    <source>
        <dbReference type="ARBA" id="ARBA00021008"/>
    </source>
</evidence>
<evidence type="ECO:0000313" key="20">
    <source>
        <dbReference type="EMBL" id="ALH16630.1"/>
    </source>
</evidence>
<dbReference type="RefSeq" id="YP_009466121.1">
    <property type="nucleotide sequence ID" value="NC_037076.1"/>
</dbReference>
<dbReference type="PRINTS" id="PR01436">
    <property type="entry name" value="NADHDHGNASE2"/>
</dbReference>
<dbReference type="PANTHER" id="PTHR46552:SF1">
    <property type="entry name" value="NADH-UBIQUINONE OXIDOREDUCTASE CHAIN 2"/>
    <property type="match status" value="1"/>
</dbReference>
<comment type="subcellular location">
    <subcellularLocation>
        <location evidence="1 17">Mitochondrion inner membrane</location>
        <topology evidence="1 17">Multi-pass membrane protein</topology>
    </subcellularLocation>
</comment>
<protein>
    <recommendedName>
        <fullName evidence="4 17">NADH-ubiquinone oxidoreductase chain 2</fullName>
        <ecNumber evidence="3 17">7.1.1.2</ecNumber>
    </recommendedName>
</protein>
<evidence type="ECO:0000256" key="9">
    <source>
        <dbReference type="ARBA" id="ARBA00022967"/>
    </source>
</evidence>
<dbReference type="GO" id="GO:0008137">
    <property type="term" value="F:NADH dehydrogenase (ubiquinone) activity"/>
    <property type="evidence" value="ECO:0007669"/>
    <property type="project" value="UniProtKB-EC"/>
</dbReference>
<evidence type="ECO:0000256" key="16">
    <source>
        <dbReference type="ARBA" id="ARBA00049551"/>
    </source>
</evidence>
<dbReference type="PANTHER" id="PTHR46552">
    <property type="entry name" value="NADH-UBIQUINONE OXIDOREDUCTASE CHAIN 2"/>
    <property type="match status" value="1"/>
</dbReference>
<dbReference type="InterPro" id="IPR003917">
    <property type="entry name" value="NADH_UbQ_OxRdtase_chain2"/>
</dbReference>
<name>A0A0N9QJR5_9TELE</name>
<keyword evidence="5" id="KW-0813">Transport</keyword>
<feature type="transmembrane region" description="Helical" evidence="17">
    <location>
        <begin position="190"/>
        <end position="218"/>
    </location>
</feature>
<feature type="domain" description="NADH dehydrogenase subunit 2 C-terminal" evidence="19">
    <location>
        <begin position="289"/>
        <end position="341"/>
    </location>
</feature>
<dbReference type="Pfam" id="PF06444">
    <property type="entry name" value="NADH_dehy_S2_C"/>
    <property type="match status" value="1"/>
</dbReference>
<organism evidence="20">
    <name type="scientific">Maccullochella mariensis</name>
    <name type="common">Mary River cod</name>
    <dbReference type="NCBI Taxonomy" id="135763"/>
    <lineage>
        <taxon>Eukaryota</taxon>
        <taxon>Metazoa</taxon>
        <taxon>Chordata</taxon>
        <taxon>Craniata</taxon>
        <taxon>Vertebrata</taxon>
        <taxon>Euteleostomi</taxon>
        <taxon>Actinopterygii</taxon>
        <taxon>Neopterygii</taxon>
        <taxon>Teleostei</taxon>
        <taxon>Neoteleostei</taxon>
        <taxon>Acanthomorphata</taxon>
        <taxon>Eupercaria</taxon>
        <taxon>Centrarchiformes</taxon>
        <taxon>Percichthyoidei</taxon>
        <taxon>Percichthyidae</taxon>
        <taxon>Maccullochella</taxon>
    </lineage>
</organism>
<dbReference type="EMBL" id="KT337327">
    <property type="protein sequence ID" value="ALH16630.1"/>
    <property type="molecule type" value="Genomic_DNA"/>
</dbReference>
<keyword evidence="13 17" id="KW-0830">Ubiquinone</keyword>
<keyword evidence="8 17" id="KW-0999">Mitochondrion inner membrane</keyword>
<dbReference type="GO" id="GO:0006120">
    <property type="term" value="P:mitochondrial electron transport, NADH to ubiquinone"/>
    <property type="evidence" value="ECO:0007669"/>
    <property type="project" value="InterPro"/>
</dbReference>
<evidence type="ECO:0000259" key="18">
    <source>
        <dbReference type="Pfam" id="PF00361"/>
    </source>
</evidence>
<feature type="transmembrane region" description="Helical" evidence="17">
    <location>
        <begin position="92"/>
        <end position="115"/>
    </location>
</feature>
<feature type="transmembrane region" description="Helical" evidence="17">
    <location>
        <begin position="57"/>
        <end position="80"/>
    </location>
</feature>
<dbReference type="EC" id="7.1.1.2" evidence="3 17"/>
<dbReference type="CTD" id="4536"/>
<evidence type="ECO:0000256" key="10">
    <source>
        <dbReference type="ARBA" id="ARBA00022982"/>
    </source>
</evidence>